<proteinExistence type="inferred from homology"/>
<reference evidence="9" key="1">
    <citation type="submission" date="2021-02" db="EMBL/GenBank/DDBJ databases">
        <title>Thiocyanate and organic carbon inputs drive convergent selection for specific autotrophic Afipia and Thiobacillus strains within complex microbiomes.</title>
        <authorList>
            <person name="Huddy R.J."/>
            <person name="Sachdeva R."/>
            <person name="Kadzinga F."/>
            <person name="Kantor R.S."/>
            <person name="Harrison S.T.L."/>
            <person name="Banfield J.F."/>
        </authorList>
    </citation>
    <scope>NUCLEOTIDE SEQUENCE</scope>
    <source>
        <strain evidence="9">SCN18_10_11_15_R4_P_38_20</strain>
    </source>
</reference>
<dbReference type="EMBL" id="JAFKGL010000010">
    <property type="protein sequence ID" value="MBN9412489.1"/>
    <property type="molecule type" value="Genomic_DNA"/>
</dbReference>
<evidence type="ECO:0000256" key="7">
    <source>
        <dbReference type="SAM" id="Phobius"/>
    </source>
</evidence>
<accession>A0A8J7PVC4</accession>
<comment type="subcellular location">
    <subcellularLocation>
        <location evidence="1">Cell membrane</location>
        <topology evidence="1">Multi-pass membrane protein</topology>
    </subcellularLocation>
</comment>
<dbReference type="InterPro" id="IPR005115">
    <property type="entry name" value="Gly_transporter"/>
</dbReference>
<comment type="caution">
    <text evidence="9">The sequence shown here is derived from an EMBL/GenBank/DDBJ whole genome shotgun (WGS) entry which is preliminary data.</text>
</comment>
<sequence length="511" mass="58084">MTLIRILALFITFCIDVSAQDRLVQKETLLNGWYLWDPYQYTIHNEGAGDTLTGLDIELVKAITTAAKAQVVYEPVSWRQHQEDLKNGKRDFAAGATYTAERAKFVHFSAPYRFEENSLFIRRHEESRLQFKTIVEFLHQVKQRQFRLGVIEGYIYADPEINKWLEDPANQKLIVKANNDLENINLLLDEKIDGFLADRVVGATLIWRANHGDRINEIRLGIKTPIHLMFSKKTVPLAQVEEFNKAIEEVKSSSTYNKIISWYLHPVLLLQTIDTNWFHFIEIMGTIAFAISGLVIAYQKRATLFGAFLLAVLPSLGGGIIRDVIFNRKPIGALQSPLYLSLVLATVLIGFISLRLYSYWQRKKISKEEKYLTYKSKHVPEHILATCDAMGLAAFTITGIVVSVMAKVSPLWLWGAFFAFLTGAGGGILRDLISGSKDVVSLRGGIYPEIAIFWGFSLSLFLMWQTNDINPEAIKYGVMLHVIGAFLTRLIVYFLKIPNIHFRKESISSEI</sequence>
<dbReference type="SUPFAM" id="SSF53850">
    <property type="entry name" value="Periplasmic binding protein-like II"/>
    <property type="match status" value="1"/>
</dbReference>
<dbReference type="Pfam" id="PF03458">
    <property type="entry name" value="Gly_transporter"/>
    <property type="match status" value="2"/>
</dbReference>
<evidence type="ECO:0000313" key="9">
    <source>
        <dbReference type="EMBL" id="MBN9412489.1"/>
    </source>
</evidence>
<name>A0A8J7PVC4_9PROT</name>
<gene>
    <name evidence="9" type="ORF">J0H12_00985</name>
</gene>
<feature type="transmembrane region" description="Helical" evidence="7">
    <location>
        <begin position="277"/>
        <end position="297"/>
    </location>
</feature>
<evidence type="ECO:0000256" key="4">
    <source>
        <dbReference type="ARBA" id="ARBA00022692"/>
    </source>
</evidence>
<evidence type="ECO:0000259" key="8">
    <source>
        <dbReference type="SMART" id="SM00062"/>
    </source>
</evidence>
<feature type="transmembrane region" description="Helical" evidence="7">
    <location>
        <begin position="304"/>
        <end position="326"/>
    </location>
</feature>
<feature type="domain" description="Solute-binding protein family 3/N-terminal" evidence="8">
    <location>
        <begin position="40"/>
        <end position="266"/>
    </location>
</feature>
<feature type="transmembrane region" description="Helical" evidence="7">
    <location>
        <begin position="338"/>
        <end position="357"/>
    </location>
</feature>
<evidence type="ECO:0000313" key="10">
    <source>
        <dbReference type="Proteomes" id="UP000664414"/>
    </source>
</evidence>
<feature type="transmembrane region" description="Helical" evidence="7">
    <location>
        <begin position="476"/>
        <end position="495"/>
    </location>
</feature>
<dbReference type="AlphaFoldDB" id="A0A8J7PVC4"/>
<dbReference type="PANTHER" id="PTHR30506">
    <property type="entry name" value="INNER MEMBRANE PROTEIN"/>
    <property type="match status" value="1"/>
</dbReference>
<dbReference type="Proteomes" id="UP000664414">
    <property type="component" value="Unassembled WGS sequence"/>
</dbReference>
<dbReference type="InterPro" id="IPR001638">
    <property type="entry name" value="Solute-binding_3/MltF_N"/>
</dbReference>
<protein>
    <submittedName>
        <fullName evidence="9">TRIC cation channel family protein</fullName>
    </submittedName>
</protein>
<dbReference type="SMART" id="SM00062">
    <property type="entry name" value="PBPb"/>
    <property type="match status" value="1"/>
</dbReference>
<keyword evidence="4 7" id="KW-0812">Transmembrane</keyword>
<dbReference type="GO" id="GO:0005886">
    <property type="term" value="C:plasma membrane"/>
    <property type="evidence" value="ECO:0007669"/>
    <property type="project" value="UniProtKB-SubCell"/>
</dbReference>
<evidence type="ECO:0000256" key="3">
    <source>
        <dbReference type="ARBA" id="ARBA00022475"/>
    </source>
</evidence>
<keyword evidence="6 7" id="KW-0472">Membrane</keyword>
<organism evidence="9 10">
    <name type="scientific">Candidatus Paracaedimonas acanthamoebae</name>
    <dbReference type="NCBI Taxonomy" id="244581"/>
    <lineage>
        <taxon>Bacteria</taxon>
        <taxon>Pseudomonadati</taxon>
        <taxon>Pseudomonadota</taxon>
        <taxon>Alphaproteobacteria</taxon>
        <taxon>Holosporales</taxon>
        <taxon>Caedimonadaceae</taxon>
        <taxon>Candidatus Paracaedimonas</taxon>
    </lineage>
</organism>
<evidence type="ECO:0000256" key="5">
    <source>
        <dbReference type="ARBA" id="ARBA00022989"/>
    </source>
</evidence>
<evidence type="ECO:0000256" key="6">
    <source>
        <dbReference type="ARBA" id="ARBA00023136"/>
    </source>
</evidence>
<comment type="similarity">
    <text evidence="2">Belongs to the UPF0126 family.</text>
</comment>
<evidence type="ECO:0000256" key="1">
    <source>
        <dbReference type="ARBA" id="ARBA00004651"/>
    </source>
</evidence>
<feature type="transmembrane region" description="Helical" evidence="7">
    <location>
        <begin position="411"/>
        <end position="433"/>
    </location>
</feature>
<dbReference type="Pfam" id="PF00497">
    <property type="entry name" value="SBP_bac_3"/>
    <property type="match status" value="1"/>
</dbReference>
<feature type="transmembrane region" description="Helical" evidence="7">
    <location>
        <begin position="445"/>
        <end position="464"/>
    </location>
</feature>
<keyword evidence="3" id="KW-1003">Cell membrane</keyword>
<dbReference type="PANTHER" id="PTHR30506:SF3">
    <property type="entry name" value="UPF0126 INNER MEMBRANE PROTEIN YADS-RELATED"/>
    <property type="match status" value="1"/>
</dbReference>
<keyword evidence="5 7" id="KW-1133">Transmembrane helix</keyword>
<dbReference type="Gene3D" id="3.40.190.10">
    <property type="entry name" value="Periplasmic binding protein-like II"/>
    <property type="match status" value="2"/>
</dbReference>
<evidence type="ECO:0000256" key="2">
    <source>
        <dbReference type="ARBA" id="ARBA00008193"/>
    </source>
</evidence>
<feature type="transmembrane region" description="Helical" evidence="7">
    <location>
        <begin position="383"/>
        <end position="405"/>
    </location>
</feature>